<dbReference type="KEGG" id="cut:CUTER_11170"/>
<proteinExistence type="inferred from homology"/>
<dbReference type="EMBL" id="CP011546">
    <property type="protein sequence ID" value="AKK12195.1"/>
    <property type="molecule type" value="Genomic_DNA"/>
</dbReference>
<evidence type="ECO:0000256" key="7">
    <source>
        <dbReference type="NCBIfam" id="TIGR00188"/>
    </source>
</evidence>
<dbReference type="GO" id="GO:0001682">
    <property type="term" value="P:tRNA 5'-leader removal"/>
    <property type="evidence" value="ECO:0007669"/>
    <property type="project" value="UniProtKB-UniRule"/>
</dbReference>
<dbReference type="PANTHER" id="PTHR33992">
    <property type="entry name" value="RIBONUCLEASE P PROTEIN COMPONENT"/>
    <property type="match status" value="1"/>
</dbReference>
<evidence type="ECO:0000256" key="3">
    <source>
        <dbReference type="ARBA" id="ARBA00022759"/>
    </source>
</evidence>
<accession>A0A0G3HHG3</accession>
<dbReference type="GO" id="GO:0042781">
    <property type="term" value="F:3'-tRNA processing endoribonuclease activity"/>
    <property type="evidence" value="ECO:0007669"/>
    <property type="project" value="TreeGrafter"/>
</dbReference>
<evidence type="ECO:0000256" key="2">
    <source>
        <dbReference type="ARBA" id="ARBA00022722"/>
    </source>
</evidence>
<dbReference type="OrthoDB" id="196964at2"/>
<gene>
    <name evidence="6" type="primary">rnpA</name>
    <name evidence="8" type="ORF">CUTER_11170</name>
</gene>
<dbReference type="STRING" id="1072256.CUTER_11170"/>
<sequence length="121" mass="13110">MLPKRLKLSSPTQFSRVMRKGRKAGSRTVVVHVYDRSAESSPLPANVGGPRFGLIVSKAVGNAVARHALSRRLRHVAAAMADELPSSYEIVLRALPAAATATSHQLAYDIAKALKRIERRG</sequence>
<dbReference type="Proteomes" id="UP000035548">
    <property type="component" value="Chromosome"/>
</dbReference>
<dbReference type="AlphaFoldDB" id="A0A0G3HHG3"/>
<dbReference type="GO" id="GO:0004526">
    <property type="term" value="F:ribonuclease P activity"/>
    <property type="evidence" value="ECO:0007669"/>
    <property type="project" value="UniProtKB-UniRule"/>
</dbReference>
<dbReference type="PANTHER" id="PTHR33992:SF1">
    <property type="entry name" value="RIBONUCLEASE P PROTEIN COMPONENT"/>
    <property type="match status" value="1"/>
</dbReference>
<organism evidence="8 9">
    <name type="scientific">Corynebacterium uterequi</name>
    <dbReference type="NCBI Taxonomy" id="1072256"/>
    <lineage>
        <taxon>Bacteria</taxon>
        <taxon>Bacillati</taxon>
        <taxon>Actinomycetota</taxon>
        <taxon>Actinomycetes</taxon>
        <taxon>Mycobacteriales</taxon>
        <taxon>Corynebacteriaceae</taxon>
        <taxon>Corynebacterium</taxon>
    </lineage>
</organism>
<keyword evidence="5 6" id="KW-0694">RNA-binding</keyword>
<dbReference type="PATRIC" id="fig|1072256.5.peg.2199"/>
<dbReference type="EC" id="3.1.26.5" evidence="6 7"/>
<comment type="catalytic activity">
    <reaction evidence="6">
        <text>Endonucleolytic cleavage of RNA, removing 5'-extranucleotides from tRNA precursor.</text>
        <dbReference type="EC" id="3.1.26.5"/>
    </reaction>
</comment>
<dbReference type="RefSeq" id="WP_047260448.1">
    <property type="nucleotide sequence ID" value="NZ_CP011546.1"/>
</dbReference>
<evidence type="ECO:0000256" key="4">
    <source>
        <dbReference type="ARBA" id="ARBA00022801"/>
    </source>
</evidence>
<keyword evidence="4 6" id="KW-0378">Hydrolase</keyword>
<dbReference type="InterPro" id="IPR000100">
    <property type="entry name" value="RNase_P"/>
</dbReference>
<keyword evidence="3 6" id="KW-0255">Endonuclease</keyword>
<dbReference type="GO" id="GO:0000049">
    <property type="term" value="F:tRNA binding"/>
    <property type="evidence" value="ECO:0007669"/>
    <property type="project" value="UniProtKB-UniRule"/>
</dbReference>
<keyword evidence="9" id="KW-1185">Reference proteome</keyword>
<evidence type="ECO:0000256" key="5">
    <source>
        <dbReference type="ARBA" id="ARBA00022884"/>
    </source>
</evidence>
<evidence type="ECO:0000256" key="1">
    <source>
        <dbReference type="ARBA" id="ARBA00022694"/>
    </source>
</evidence>
<reference evidence="9" key="2">
    <citation type="submission" date="2015-05" db="EMBL/GenBank/DDBJ databases">
        <title>Complete genome sequence of Corynebacterium uterequi DSM 45634, isolated from the uterus of a maiden mare.</title>
        <authorList>
            <person name="Ruckert C."/>
            <person name="Albersmeier A."/>
            <person name="Winkler A."/>
            <person name="Tauch A."/>
        </authorList>
    </citation>
    <scope>NUCLEOTIDE SEQUENCE [LARGE SCALE GENOMIC DNA]</scope>
    <source>
        <strain evidence="9">DSM 45634</strain>
    </source>
</reference>
<comment type="similarity">
    <text evidence="6">Belongs to the RnpA family.</text>
</comment>
<evidence type="ECO:0000256" key="6">
    <source>
        <dbReference type="HAMAP-Rule" id="MF_00227"/>
    </source>
</evidence>
<dbReference type="NCBIfam" id="TIGR00188">
    <property type="entry name" value="rnpA"/>
    <property type="match status" value="1"/>
</dbReference>
<evidence type="ECO:0000313" key="9">
    <source>
        <dbReference type="Proteomes" id="UP000035548"/>
    </source>
</evidence>
<keyword evidence="2 6" id="KW-0540">Nuclease</keyword>
<dbReference type="GO" id="GO:0030677">
    <property type="term" value="C:ribonuclease P complex"/>
    <property type="evidence" value="ECO:0007669"/>
    <property type="project" value="TreeGrafter"/>
</dbReference>
<dbReference type="SUPFAM" id="SSF54211">
    <property type="entry name" value="Ribosomal protein S5 domain 2-like"/>
    <property type="match status" value="1"/>
</dbReference>
<dbReference type="InterPro" id="IPR014721">
    <property type="entry name" value="Ribsml_uS5_D2-typ_fold_subgr"/>
</dbReference>
<name>A0A0G3HHG3_9CORY</name>
<comment type="subunit">
    <text evidence="6">Consists of a catalytic RNA component (M1 or rnpB) and a protein subunit.</text>
</comment>
<dbReference type="Pfam" id="PF00825">
    <property type="entry name" value="Ribonuclease_P"/>
    <property type="match status" value="1"/>
</dbReference>
<comment type="function">
    <text evidence="6">RNaseP catalyzes the removal of the 5'-leader sequence from pre-tRNA to produce the mature 5'-terminus. It can also cleave other RNA substrates such as 4.5S RNA. The protein component plays an auxiliary but essential role in vivo by binding to the 5'-leader sequence and broadening the substrate specificity of the ribozyme.</text>
</comment>
<evidence type="ECO:0000313" key="8">
    <source>
        <dbReference type="EMBL" id="AKK12195.1"/>
    </source>
</evidence>
<dbReference type="Gene3D" id="3.30.230.10">
    <property type="match status" value="1"/>
</dbReference>
<protein>
    <recommendedName>
        <fullName evidence="6 7">Ribonuclease P protein component</fullName>
        <shortName evidence="6">RNase P protein</shortName>
        <shortName evidence="6">RNaseP protein</shortName>
        <ecNumber evidence="6 7">3.1.26.5</ecNumber>
    </recommendedName>
    <alternativeName>
        <fullName evidence="6">Protein C5</fullName>
    </alternativeName>
</protein>
<dbReference type="InterPro" id="IPR020568">
    <property type="entry name" value="Ribosomal_Su5_D2-typ_SF"/>
</dbReference>
<dbReference type="HAMAP" id="MF_00227">
    <property type="entry name" value="RNase_P"/>
    <property type="match status" value="1"/>
</dbReference>
<reference evidence="8 9" key="1">
    <citation type="journal article" date="2015" name="Genome Announc.">
        <title>Virulence Factor Genes Detected in the Complete Genome Sequence of Corynebacterium uterequi DSM 45634, Isolated from the Uterus of a Maiden Mare.</title>
        <authorList>
            <person name="Ruckert C."/>
            <person name="Kriete M."/>
            <person name="Jaenicke S."/>
            <person name="Winkler A."/>
            <person name="Tauch A."/>
        </authorList>
    </citation>
    <scope>NUCLEOTIDE SEQUENCE [LARGE SCALE GENOMIC DNA]</scope>
    <source>
        <strain evidence="8 9">DSM 45634</strain>
    </source>
</reference>
<keyword evidence="1 6" id="KW-0819">tRNA processing</keyword>